<dbReference type="AlphaFoldDB" id="A0AAD9FSC6"/>
<proteinExistence type="predicted"/>
<dbReference type="Proteomes" id="UP001182556">
    <property type="component" value="Unassembled WGS sequence"/>
</dbReference>
<dbReference type="InterPro" id="IPR011042">
    <property type="entry name" value="6-blade_b-propeller_TolB-like"/>
</dbReference>
<organism evidence="1 2">
    <name type="scientific">Papiliotrema laurentii</name>
    <name type="common">Cryptococcus laurentii</name>
    <dbReference type="NCBI Taxonomy" id="5418"/>
    <lineage>
        <taxon>Eukaryota</taxon>
        <taxon>Fungi</taxon>
        <taxon>Dikarya</taxon>
        <taxon>Basidiomycota</taxon>
        <taxon>Agaricomycotina</taxon>
        <taxon>Tremellomycetes</taxon>
        <taxon>Tremellales</taxon>
        <taxon>Rhynchogastremaceae</taxon>
        <taxon>Papiliotrema</taxon>
    </lineage>
</organism>
<sequence>MRALTAATFIPLVVLTVYYIYGRLAIFGAFRTITNPVTQYALSGQHFVFPGTYQAEDLHLHEPSGLIITISEKTPHEKFGWFPAWAVFERPQDGLTSRGQIWAIDPTDWKIREIRFTNFDKPFNVHGFGIWPGEDNTTFYLHAVNHLPLLVDGEPTDEADSRIEVFKVDLKDMTAAFEQSIEHPLIKRPNDIFSLGPKEMLVTNDHYYSRGLLRSLEDFLDFSLASWTDIVHLKIERSVPHPDDHSVKGETQAFWAGFNDTVMGHVVADRLHNANGLGRGRHGEVILGDASGGKLTTFTWSPETSTLQDKHSIPVNVNLDNPVWFEDPYATPKSNASGYVLAGLLSGILLDHQARDPEARIPSAVYLAREKGGKVEKTLLFEDDGEFISGAATAIVIPVDPMAEADSAVEGQRSGWVVVSGPWSRAVGVVKVDLTEWAKTS</sequence>
<dbReference type="SUPFAM" id="SSF63829">
    <property type="entry name" value="Calcium-dependent phosphotriesterase"/>
    <property type="match status" value="1"/>
</dbReference>
<dbReference type="InterPro" id="IPR051288">
    <property type="entry name" value="Serum_paraoxonase/arylesterase"/>
</dbReference>
<reference evidence="1" key="1">
    <citation type="submission" date="2023-02" db="EMBL/GenBank/DDBJ databases">
        <title>Identification and recombinant expression of a fungal hydrolase from Papiliotrema laurentii that hydrolyzes apple cutin and clears colloidal polyester polyurethane.</title>
        <authorList>
            <consortium name="DOE Joint Genome Institute"/>
            <person name="Roman V.A."/>
            <person name="Bojanowski C."/>
            <person name="Crable B.R."/>
            <person name="Wagner D.N."/>
            <person name="Hung C.S."/>
            <person name="Nadeau L.J."/>
            <person name="Schratz L."/>
            <person name="Haridas S."/>
            <person name="Pangilinan J."/>
            <person name="Lipzen A."/>
            <person name="Na H."/>
            <person name="Yan M."/>
            <person name="Ng V."/>
            <person name="Grigoriev I.V."/>
            <person name="Spatafora J.W."/>
            <person name="Barlow D."/>
            <person name="Biffinger J."/>
            <person name="Kelley-Loughnane N."/>
            <person name="Varaljay V.A."/>
            <person name="Crookes-Goodson W.J."/>
        </authorList>
    </citation>
    <scope>NUCLEOTIDE SEQUENCE</scope>
    <source>
        <strain evidence="1">5307AH</strain>
    </source>
</reference>
<dbReference type="PANTHER" id="PTHR11799">
    <property type="entry name" value="PARAOXONASE"/>
    <property type="match status" value="1"/>
</dbReference>
<evidence type="ECO:0000313" key="1">
    <source>
        <dbReference type="EMBL" id="KAK1925285.1"/>
    </source>
</evidence>
<dbReference type="PANTHER" id="PTHR11799:SF12">
    <property type="entry name" value="PARAOXONASE-RELATED"/>
    <property type="match status" value="1"/>
</dbReference>
<dbReference type="EMBL" id="JAODAN010000003">
    <property type="protein sequence ID" value="KAK1925285.1"/>
    <property type="molecule type" value="Genomic_DNA"/>
</dbReference>
<keyword evidence="2" id="KW-1185">Reference proteome</keyword>
<comment type="caution">
    <text evidence="1">The sequence shown here is derived from an EMBL/GenBank/DDBJ whole genome shotgun (WGS) entry which is preliminary data.</text>
</comment>
<dbReference type="Gene3D" id="2.120.10.30">
    <property type="entry name" value="TolB, C-terminal domain"/>
    <property type="match status" value="1"/>
</dbReference>
<gene>
    <name evidence="1" type="ORF">DB88DRAFT_483410</name>
</gene>
<name>A0AAD9FSC6_PAPLA</name>
<protein>
    <submittedName>
        <fullName evidence="1">Uncharacterized protein</fullName>
    </submittedName>
</protein>
<evidence type="ECO:0000313" key="2">
    <source>
        <dbReference type="Proteomes" id="UP001182556"/>
    </source>
</evidence>
<accession>A0AAD9FSC6</accession>